<keyword evidence="2" id="KW-0732">Signal</keyword>
<dbReference type="RefSeq" id="WP_188777824.1">
    <property type="nucleotide sequence ID" value="NZ_BMKQ01000001.1"/>
</dbReference>
<dbReference type="AlphaFoldDB" id="A0A917BAV2"/>
<comment type="caution">
    <text evidence="3">The sequence shown here is derived from an EMBL/GenBank/DDBJ whole genome shotgun (WGS) entry which is preliminary data.</text>
</comment>
<name>A0A917BAV2_9ACTN</name>
<protein>
    <submittedName>
        <fullName evidence="3">Uncharacterized protein</fullName>
    </submittedName>
</protein>
<evidence type="ECO:0000313" key="3">
    <source>
        <dbReference type="EMBL" id="GGF33978.1"/>
    </source>
</evidence>
<accession>A0A917BAV2</accession>
<organism evidence="3 4">
    <name type="scientific">Marmoricola endophyticus</name>
    <dbReference type="NCBI Taxonomy" id="2040280"/>
    <lineage>
        <taxon>Bacteria</taxon>
        <taxon>Bacillati</taxon>
        <taxon>Actinomycetota</taxon>
        <taxon>Actinomycetes</taxon>
        <taxon>Propionibacteriales</taxon>
        <taxon>Nocardioidaceae</taxon>
        <taxon>Marmoricola</taxon>
    </lineage>
</organism>
<feature type="region of interest" description="Disordered" evidence="1">
    <location>
        <begin position="336"/>
        <end position="359"/>
    </location>
</feature>
<proteinExistence type="predicted"/>
<evidence type="ECO:0000313" key="4">
    <source>
        <dbReference type="Proteomes" id="UP000649179"/>
    </source>
</evidence>
<feature type="region of interest" description="Disordered" evidence="1">
    <location>
        <begin position="446"/>
        <end position="480"/>
    </location>
</feature>
<gene>
    <name evidence="3" type="ORF">GCM10011519_04310</name>
</gene>
<evidence type="ECO:0000256" key="2">
    <source>
        <dbReference type="SAM" id="SignalP"/>
    </source>
</evidence>
<sequence length="480" mass="48733">MRRLLSSGLAAGLILAFAPLAQASSAPHVTTAAKAPSAGTAEGSYAAVAPARLYDSRTAIGRPLRSGEVVTVPVAGRSGVPSASNVEAVVVNLTVTGPTKRGDLAAFPSSSTGAGVSSLNFAAGDTRAALATVPVGADGAIKVRPTLLTGGTTSVVVDVQGYYASASATPATSTDDYFGIPPTRVVDTREPDSNGEVFGPLQPYDVVVVDIGLAEDDTTDPDDVDALAVNLTAVGPTAPGYLVAYDGAADTPPDTSNVNFKRGETTPNNVVVPVQNLQDDQGKFVRFGVGNGSQGTVNVVADVVGVYAHDSTGGLRFEPLDAPVRITDSRIKQGLAAPLGPRQTGTVTAPSTVATPGGDDTVGATRSLVGTVTAVKATAATFLTAWAADETQPEVSNLNPAAGQTVANHAVIGLSDTGAFNLYNQNGRTDVLVDVTGRFTVPTADASRSDGVAAQRRSVHRDDFRPGASTLSQGKGTWRP</sequence>
<dbReference type="Proteomes" id="UP000649179">
    <property type="component" value="Unassembled WGS sequence"/>
</dbReference>
<keyword evidence="4" id="KW-1185">Reference proteome</keyword>
<feature type="compositionally biased region" description="Polar residues" evidence="1">
    <location>
        <begin position="343"/>
        <end position="354"/>
    </location>
</feature>
<feature type="signal peptide" evidence="2">
    <location>
        <begin position="1"/>
        <end position="23"/>
    </location>
</feature>
<reference evidence="3" key="2">
    <citation type="submission" date="2020-09" db="EMBL/GenBank/DDBJ databases">
        <authorList>
            <person name="Sun Q."/>
            <person name="Zhou Y."/>
        </authorList>
    </citation>
    <scope>NUCLEOTIDE SEQUENCE</scope>
    <source>
        <strain evidence="3">CGMCC 1.16067</strain>
    </source>
</reference>
<reference evidence="3" key="1">
    <citation type="journal article" date="2014" name="Int. J. Syst. Evol. Microbiol.">
        <title>Complete genome sequence of Corynebacterium casei LMG S-19264T (=DSM 44701T), isolated from a smear-ripened cheese.</title>
        <authorList>
            <consortium name="US DOE Joint Genome Institute (JGI-PGF)"/>
            <person name="Walter F."/>
            <person name="Albersmeier A."/>
            <person name="Kalinowski J."/>
            <person name="Ruckert C."/>
        </authorList>
    </citation>
    <scope>NUCLEOTIDE SEQUENCE</scope>
    <source>
        <strain evidence="3">CGMCC 1.16067</strain>
    </source>
</reference>
<feature type="compositionally biased region" description="Polar residues" evidence="1">
    <location>
        <begin position="469"/>
        <end position="480"/>
    </location>
</feature>
<feature type="chain" id="PRO_5036975945" evidence="2">
    <location>
        <begin position="24"/>
        <end position="480"/>
    </location>
</feature>
<evidence type="ECO:0000256" key="1">
    <source>
        <dbReference type="SAM" id="MobiDB-lite"/>
    </source>
</evidence>
<dbReference type="EMBL" id="BMKQ01000001">
    <property type="protein sequence ID" value="GGF33978.1"/>
    <property type="molecule type" value="Genomic_DNA"/>
</dbReference>